<gene>
    <name evidence="1" type="ORF">NMOB1V02_LOCUS5100</name>
</gene>
<dbReference type="EMBL" id="OA882921">
    <property type="protein sequence ID" value="CAD7277365.1"/>
    <property type="molecule type" value="Genomic_DNA"/>
</dbReference>
<dbReference type="Proteomes" id="UP000678499">
    <property type="component" value="Unassembled WGS sequence"/>
</dbReference>
<dbReference type="AlphaFoldDB" id="A0A7R9BL66"/>
<evidence type="ECO:0000313" key="2">
    <source>
        <dbReference type="Proteomes" id="UP000678499"/>
    </source>
</evidence>
<organism evidence="1">
    <name type="scientific">Notodromas monacha</name>
    <dbReference type="NCBI Taxonomy" id="399045"/>
    <lineage>
        <taxon>Eukaryota</taxon>
        <taxon>Metazoa</taxon>
        <taxon>Ecdysozoa</taxon>
        <taxon>Arthropoda</taxon>
        <taxon>Crustacea</taxon>
        <taxon>Oligostraca</taxon>
        <taxon>Ostracoda</taxon>
        <taxon>Podocopa</taxon>
        <taxon>Podocopida</taxon>
        <taxon>Cypridocopina</taxon>
        <taxon>Cypridoidea</taxon>
        <taxon>Cyprididae</taxon>
        <taxon>Notodromas</taxon>
    </lineage>
</organism>
<protein>
    <submittedName>
        <fullName evidence="1">Uncharacterized protein</fullName>
    </submittedName>
</protein>
<sequence>MQSLEKWLERKGSLAQQKQFQQIAHDINEAALPYPGKLFRSIFNVLADSTIRSGLPAETYLFCFSVMSSCKISSSDLGAKSKKTKESSDTAASPLDFEIAWSFSKTNWDPLTISPSPAGYSPSFFIRMKK</sequence>
<dbReference type="EMBL" id="CAJPEX010000884">
    <property type="protein sequence ID" value="CAG0917517.1"/>
    <property type="molecule type" value="Genomic_DNA"/>
</dbReference>
<proteinExistence type="predicted"/>
<reference evidence="1" key="1">
    <citation type="submission" date="2020-11" db="EMBL/GenBank/DDBJ databases">
        <authorList>
            <person name="Tran Van P."/>
        </authorList>
    </citation>
    <scope>NUCLEOTIDE SEQUENCE</scope>
</reference>
<dbReference type="OrthoDB" id="47801at2759"/>
<keyword evidence="2" id="KW-1185">Reference proteome</keyword>
<evidence type="ECO:0000313" key="1">
    <source>
        <dbReference type="EMBL" id="CAD7277365.1"/>
    </source>
</evidence>
<accession>A0A7R9BL66</accession>
<name>A0A7R9BL66_9CRUS</name>